<evidence type="ECO:0000313" key="1">
    <source>
        <dbReference type="EMBL" id="GBM56120.1"/>
    </source>
</evidence>
<proteinExistence type="predicted"/>
<dbReference type="AlphaFoldDB" id="A0A4Y2GQW6"/>
<dbReference type="EMBL" id="BGPR01001529">
    <property type="protein sequence ID" value="GBM56120.1"/>
    <property type="molecule type" value="Genomic_DNA"/>
</dbReference>
<reference evidence="1 2" key="1">
    <citation type="journal article" date="2019" name="Sci. Rep.">
        <title>Orb-weaving spider Araneus ventricosus genome elucidates the spidroin gene catalogue.</title>
        <authorList>
            <person name="Kono N."/>
            <person name="Nakamura H."/>
            <person name="Ohtoshi R."/>
            <person name="Moran D.A.P."/>
            <person name="Shinohara A."/>
            <person name="Yoshida Y."/>
            <person name="Fujiwara M."/>
            <person name="Mori M."/>
            <person name="Tomita M."/>
            <person name="Arakawa K."/>
        </authorList>
    </citation>
    <scope>NUCLEOTIDE SEQUENCE [LARGE SCALE GENOMIC DNA]</scope>
</reference>
<accession>A0A4Y2GQW6</accession>
<sequence length="80" mass="9149">MFEEWQTLWNNGYTGRKIYYIMPSVSLRPAKKMLTSSFNMAVSLPTSKGFTCLKAIIAVVVELARHFTEKTSAKLRTRMA</sequence>
<gene>
    <name evidence="1" type="ORF">AVEN_6770_1</name>
</gene>
<keyword evidence="2" id="KW-1185">Reference proteome</keyword>
<name>A0A4Y2GQW6_ARAVE</name>
<evidence type="ECO:0000313" key="2">
    <source>
        <dbReference type="Proteomes" id="UP000499080"/>
    </source>
</evidence>
<organism evidence="1 2">
    <name type="scientific">Araneus ventricosus</name>
    <name type="common">Orbweaver spider</name>
    <name type="synonym">Epeira ventricosa</name>
    <dbReference type="NCBI Taxonomy" id="182803"/>
    <lineage>
        <taxon>Eukaryota</taxon>
        <taxon>Metazoa</taxon>
        <taxon>Ecdysozoa</taxon>
        <taxon>Arthropoda</taxon>
        <taxon>Chelicerata</taxon>
        <taxon>Arachnida</taxon>
        <taxon>Araneae</taxon>
        <taxon>Araneomorphae</taxon>
        <taxon>Entelegynae</taxon>
        <taxon>Araneoidea</taxon>
        <taxon>Araneidae</taxon>
        <taxon>Araneus</taxon>
    </lineage>
</organism>
<protein>
    <submittedName>
        <fullName evidence="1">Uncharacterized protein</fullName>
    </submittedName>
</protein>
<dbReference type="Proteomes" id="UP000499080">
    <property type="component" value="Unassembled WGS sequence"/>
</dbReference>
<comment type="caution">
    <text evidence="1">The sequence shown here is derived from an EMBL/GenBank/DDBJ whole genome shotgun (WGS) entry which is preliminary data.</text>
</comment>